<dbReference type="InterPro" id="IPR016039">
    <property type="entry name" value="Thiolase-like"/>
</dbReference>
<evidence type="ECO:0000256" key="4">
    <source>
        <dbReference type="SAM" id="MobiDB-lite"/>
    </source>
</evidence>
<accession>A0A037ZKV2</accession>
<evidence type="ECO:0000256" key="1">
    <source>
        <dbReference type="ARBA" id="ARBA00022450"/>
    </source>
</evidence>
<dbReference type="InterPro" id="IPR014030">
    <property type="entry name" value="Ketoacyl_synth_N"/>
</dbReference>
<dbReference type="InterPro" id="IPR002347">
    <property type="entry name" value="SDR_fam"/>
</dbReference>
<dbReference type="InterPro" id="IPR003965">
    <property type="entry name" value="Fatty_acid_synthase"/>
</dbReference>
<dbReference type="Pfam" id="PF00109">
    <property type="entry name" value="ketoacyl-synt"/>
    <property type="match status" value="1"/>
</dbReference>
<dbReference type="GO" id="GO:0004312">
    <property type="term" value="F:fatty acid synthase activity"/>
    <property type="evidence" value="ECO:0007669"/>
    <property type="project" value="InterPro"/>
</dbReference>
<keyword evidence="2" id="KW-0597">Phosphoprotein</keyword>
<dbReference type="SUPFAM" id="SSF55048">
    <property type="entry name" value="Probable ACP-binding domain of malonyl-CoA ACP transacylase"/>
    <property type="match status" value="1"/>
</dbReference>
<dbReference type="InterPro" id="IPR014043">
    <property type="entry name" value="Acyl_transferase_dom"/>
</dbReference>
<comment type="caution">
    <text evidence="6">The sequence shown here is derived from an EMBL/GenBank/DDBJ whole genome shotgun (WGS) entry which is preliminary data.</text>
</comment>
<dbReference type="SUPFAM" id="SSF51735">
    <property type="entry name" value="NAD(P)-binding Rossmann-fold domains"/>
    <property type="match status" value="2"/>
</dbReference>
<evidence type="ECO:0000256" key="3">
    <source>
        <dbReference type="ARBA" id="ARBA00022679"/>
    </source>
</evidence>
<dbReference type="InterPro" id="IPR020841">
    <property type="entry name" value="PKS_Beta-ketoAc_synthase_dom"/>
</dbReference>
<feature type="region of interest" description="Disordered" evidence="4">
    <location>
        <begin position="1740"/>
        <end position="1792"/>
    </location>
</feature>
<dbReference type="CDD" id="cd00833">
    <property type="entry name" value="PKS"/>
    <property type="match status" value="1"/>
</dbReference>
<dbReference type="STRING" id="1454373.ACMU_12045"/>
<feature type="compositionally biased region" description="Low complexity" evidence="4">
    <location>
        <begin position="1652"/>
        <end position="1670"/>
    </location>
</feature>
<dbReference type="Pfam" id="PF08659">
    <property type="entry name" value="KR"/>
    <property type="match status" value="1"/>
</dbReference>
<dbReference type="Gene3D" id="3.20.20.70">
    <property type="entry name" value="Aldolase class I"/>
    <property type="match status" value="2"/>
</dbReference>
<dbReference type="InterPro" id="IPR001227">
    <property type="entry name" value="Ac_transferase_dom_sf"/>
</dbReference>
<dbReference type="InterPro" id="IPR014031">
    <property type="entry name" value="Ketoacyl_synth_C"/>
</dbReference>
<dbReference type="InterPro" id="IPR032821">
    <property type="entry name" value="PKS_assoc"/>
</dbReference>
<dbReference type="SMART" id="SM00825">
    <property type="entry name" value="PKS_KS"/>
    <property type="match status" value="1"/>
</dbReference>
<dbReference type="InterPro" id="IPR052568">
    <property type="entry name" value="PKS-FAS_Synthase"/>
</dbReference>
<reference evidence="6 7" key="1">
    <citation type="submission" date="2014-03" db="EMBL/GenBank/DDBJ databases">
        <title>Draft Genome Sequence of Actibacterium mucosum KCTC 23349, a Marine Alphaproteobacterium with Complex Ionic Requirements Isolated from Mediterranean Seawater at Malvarrosa Beach, Valencia, Spain.</title>
        <authorList>
            <person name="Arahal D.R."/>
            <person name="Shao Z."/>
            <person name="Lai Q."/>
            <person name="Pujalte M.J."/>
        </authorList>
    </citation>
    <scope>NUCLEOTIDE SEQUENCE [LARGE SCALE GENOMIC DNA]</scope>
    <source>
        <strain evidence="6 7">KCTC 23349</strain>
    </source>
</reference>
<evidence type="ECO:0000256" key="2">
    <source>
        <dbReference type="ARBA" id="ARBA00022553"/>
    </source>
</evidence>
<dbReference type="InterPro" id="IPR057326">
    <property type="entry name" value="KR_dom"/>
</dbReference>
<dbReference type="GO" id="GO:0005835">
    <property type="term" value="C:fatty acid synthase complex"/>
    <property type="evidence" value="ECO:0007669"/>
    <property type="project" value="InterPro"/>
</dbReference>
<dbReference type="SMART" id="SM00822">
    <property type="entry name" value="PKS_KR"/>
    <property type="match status" value="1"/>
</dbReference>
<dbReference type="Pfam" id="PF02801">
    <property type="entry name" value="Ketoacyl-synt_C"/>
    <property type="match status" value="1"/>
</dbReference>
<proteinExistence type="predicted"/>
<feature type="compositionally biased region" description="Low complexity" evidence="4">
    <location>
        <begin position="1771"/>
        <end position="1792"/>
    </location>
</feature>
<protein>
    <recommendedName>
        <fullName evidence="5">Ketosynthase family 3 (KS3) domain-containing protein</fullName>
    </recommendedName>
</protein>
<dbReference type="InterPro" id="IPR036291">
    <property type="entry name" value="NAD(P)-bd_dom_sf"/>
</dbReference>
<dbReference type="SUPFAM" id="SSF51412">
    <property type="entry name" value="Inosine monophosphate dehydrogenase (IMPDH)"/>
    <property type="match status" value="2"/>
</dbReference>
<name>A0A037ZKV2_9RHOB</name>
<dbReference type="PRINTS" id="PR01483">
    <property type="entry name" value="FASYNTHASE"/>
</dbReference>
<evidence type="ECO:0000313" key="7">
    <source>
        <dbReference type="Proteomes" id="UP000026249"/>
    </source>
</evidence>
<dbReference type="SUPFAM" id="SSF52151">
    <property type="entry name" value="FabD/lysophospholipase-like"/>
    <property type="match status" value="1"/>
</dbReference>
<dbReference type="Pfam" id="PF16197">
    <property type="entry name" value="KAsynt_C_assoc"/>
    <property type="match status" value="1"/>
</dbReference>
<dbReference type="Pfam" id="PF03060">
    <property type="entry name" value="NMO"/>
    <property type="match status" value="1"/>
</dbReference>
<evidence type="ECO:0000313" key="6">
    <source>
        <dbReference type="EMBL" id="KAJ55421.1"/>
    </source>
</evidence>
<dbReference type="Gene3D" id="1.10.1200.10">
    <property type="entry name" value="ACP-like"/>
    <property type="match status" value="4"/>
</dbReference>
<sequence>MTIFSHQFTVLASNTANIQSATPAIAASRAGHVGILDLEFASAQQAAAPIAQLAKAARGHWGLKLRVGDAKEVYDRFAADLGDLGCVIYVVEDTKGLKPAITAQKKLAPNSVAIVELRDESLLADVSKAGGDALIAKGHEAGGRVGDETTFLLTQRLVRESDLPVIAHGGVGPNTAAALLVAGAKGVMLDWQLALLDEAGDTGAMGRAISRMDGSETRVLGGDMGRGYRTFWRADHKPAHKLAELDIPGADADAFAASVADAVDVMAPDGSVWLVGQDASFARRFADQYGTVSAALNDIAAQAHGLAAQAAQVQPLAENSPLTAVTGTRYPIIQGPMTRVSDVADFAVSVAEGGALPFLALALMRGPDATKLIEETKAKIGDKPWGVGILGFVDDALREEQTAVIAAQKPKYALIAGGRPDQAAALEAQGIPTFLHVPSPGLLSLFLEGDTRRFIFEGRECGGHVGPRSSAVLWQQAVDAVLDHYGPEGEIDAELIFAGGIHDAQSGAMVSALAAGLAARGAKIGVIVGTAYILTEEAVRAGAVLDTYQQLALESSRTMLLESGPGHATRVVESPIVDEFFAKKKALLESGVDPDEVKDELEHFNVGRSRIASKGVDRNPDYGKVDGAEKFIDISQEEQLKTGVYMIGQVANLHSKPTTIAALHSAISTESAAVLANFAEQPKVAPVIREGEGSKIAITGVGTILPKAGDFSAYWENILDRVDAVDEVPERRWDWRRYFDPDRDAPDKAYSKWGGFIDEVDFDPIRYGIPPNSMNSIEPLQLLALETVRQALENAGFKDGHIPDPELRRKTSVIIGVGGGAGPLGQKYAVRSSMPAIAGGMNETAEERLPGWTEDSFPGILLNVIAGRVTNRFDLGGVNFTVDAACGSSLAAVMMAARELENGTSDMVIVGGADSFQNPFDFLAFSKTKALSPRGRCRTFDDSADGIAISEGLAMMVLRRLDQAEADGDRIYAVLRGVGGSSDGRDLSLTAPRPEGQESALVRAYTRAGVSPSTVGLVEAHGTGTTVGDRTEITSLSKTFADYSDAKQFCGVGSVKSMIGHTKAAAGCAGMIKLAMALHHRVLPSTLHVEVPNKGANFAESPFYISTETRPWMAPEGTPRRAGVSAFGFGGTNFHAVLEEYNGGYLPKHQEPLRRNWTHELLLFSAADKDALLADIRNGAAALTDAGGAVALRDVAASLAKAFKADAGARFALVAASVEDAATRLTRAADAIAAGDETLRTVDPMGAFFSAEAPLSTEQVAFLFPGQGSQYPGMAGDLAMTFPKVRTTLEDASAALSGRTPAPLSQLIYPRPTLDEDERAEQVEALKRTDVAQPAIGAVSVAVLDLLRGFGLSAGSAAGHSFGEFSALYASGAYDAQTLLHLAHARGSAIISAGGDDLGAMVAVNAGAEAVREAIEGLGNVTLANINAPDQTVIAGPTEAIEKASQMLTEAGFAAKRLPVACGFHSDCVAPARSLLAGELSQVEMAAPDMPVYGNATAAPYPGDGAAMQAQLGEHLVSPVNFVGSIEAMHEAGARLFLEVGPGSVLTGLTGRILGDKPHLALPSDKKGRAGAQQLLSLLGGAMAAGLPLDLAQVFAGRSEGDLDVANWAIKPADDPRRAMLWKVDAANVRPINGTPKHRGFAARIEEDPKPVTDAPKPAAPAAPVATAPATPVNAPAAPMAAPQPAAAPAARTAPAVTGTGAEAVMQRHQELMTSFLENNRAIMMQWLGGGAAMPAMPTMPQPAAAMPTPAPAPRPAPAAAPAPVAPPAPAAAAPKPAAAPAAPAAPAPAAGPTLTDATVTAALLALISDRTGYPQDMLDLDLNLEADLGIDSIKRVEILGALRGDLLPDAGEAAREKMGPVSRERSVRGIVAKFMDVAAEFAAPAAAPAAAPVAAPAPAAGPSLDEASVTAALLALISDRTGYPQDMLDLDLNLEADLGIDSIKRVEILGALRGDLLPDAGEAAREKMGPVSRERSVRGIVAKFMEVAAEFTGGAAPAAAPMAAPTPAAGPSLDEATVTAALLALISDRTGYPQDMLDLDLNLEADLGIDSIKRVEILGALRGDLLPDAGEAAREKMGPVSRERSVRGIVAKFMEVAAEFTTSAAAPASAPVAAPAPAAGPSLDEASVTAALLALISDRTGYPQDMLDLDLNLEADLGIDSIKRVEILGALRGDLLPDAGEAAREKMGPVSRERSVRGIVAKFMEVAAEFTGGAAPVAAQVAVVAETDTPKVDADAWGARFVMVPQEVAIPEPAEWVTPGATYVLTDDEAGVAAGIAKAVEAKGGTPLVLSGVNLSDDAALRQAVDKIKGNAAGLIHCAPLRVVKPVSEMTLEDWRGSVDTALRALYGLLSALGPSLSTRADAVVMCATRLGGGFGFEGTVPVAPADGGAPGLLKTVSKEWDQAHVRAVDFATDATPEAMVDGMLAEAARRDPLVEIGLKGDARYGLFAEKRAIDAAAAERLPVDGSSVVLVTGGARGITAKIVKHMAAASQPRFVLLGSSPAPEGDEAAELSAADTPHALKAALIKMAQAAGKKVSPAAIETEFRAVTKAREIRAAMAEIAALGSAVEYLQCDVRDPGALGAVVEDVYTRHGRIDGVLHGAGVIEDKLILDKELTSFDNVVRLKTESAFVLSKVLRPESLKFLVFFTSVAGRFGNRGQGDYGAANETVSKLARVLNAEWPGAVTAISWGPWDSGGMVSDEIKAQFNAMKIEPIDPAHGTRALELEVTRGAAEESEVVWGRGPWEDDMTVLLETYRKPPARKAAE</sequence>
<dbReference type="EMBL" id="JFKE01000004">
    <property type="protein sequence ID" value="KAJ55421.1"/>
    <property type="molecule type" value="Genomic_DNA"/>
</dbReference>
<dbReference type="InterPro" id="IPR036736">
    <property type="entry name" value="ACP-like_sf"/>
</dbReference>
<evidence type="ECO:0000259" key="5">
    <source>
        <dbReference type="PROSITE" id="PS52004"/>
    </source>
</evidence>
<feature type="compositionally biased region" description="Pro residues" evidence="4">
    <location>
        <begin position="1749"/>
        <end position="1770"/>
    </location>
</feature>
<gene>
    <name evidence="6" type="ORF">ACMU_12045</name>
</gene>
<dbReference type="InterPro" id="IPR013968">
    <property type="entry name" value="PKS_KR"/>
</dbReference>
<dbReference type="PROSITE" id="PS52004">
    <property type="entry name" value="KS3_2"/>
    <property type="match status" value="1"/>
</dbReference>
<dbReference type="PANTHER" id="PTHR43074:SF1">
    <property type="entry name" value="BETA-KETOACYL SYNTHASE FAMILY PROTEIN-RELATED"/>
    <property type="match status" value="1"/>
</dbReference>
<dbReference type="InterPro" id="IPR016036">
    <property type="entry name" value="Malonyl_transacylase_ACP-bd"/>
</dbReference>
<dbReference type="Proteomes" id="UP000026249">
    <property type="component" value="Unassembled WGS sequence"/>
</dbReference>
<dbReference type="PANTHER" id="PTHR43074">
    <property type="entry name" value="OMEGA-3 POLYUNSATURATED FATTY ACID SYNTHASE PFAB-RELATED"/>
    <property type="match status" value="1"/>
</dbReference>
<dbReference type="InterPro" id="IPR013785">
    <property type="entry name" value="Aldolase_TIM"/>
</dbReference>
<dbReference type="Gene3D" id="3.40.366.10">
    <property type="entry name" value="Malonyl-Coenzyme A Acyl Carrier Protein, domain 2"/>
    <property type="match status" value="1"/>
</dbReference>
<organism evidence="6 7">
    <name type="scientific">Actibacterium mucosum KCTC 23349</name>
    <dbReference type="NCBI Taxonomy" id="1454373"/>
    <lineage>
        <taxon>Bacteria</taxon>
        <taxon>Pseudomonadati</taxon>
        <taxon>Pseudomonadota</taxon>
        <taxon>Alphaproteobacteria</taxon>
        <taxon>Rhodobacterales</taxon>
        <taxon>Roseobacteraceae</taxon>
        <taxon>Actibacterium</taxon>
    </lineage>
</organism>
<dbReference type="SMART" id="SM00827">
    <property type="entry name" value="PKS_AT"/>
    <property type="match status" value="1"/>
</dbReference>
<dbReference type="Pfam" id="PF00550">
    <property type="entry name" value="PP-binding"/>
    <property type="match status" value="4"/>
</dbReference>
<dbReference type="SUPFAM" id="SSF47336">
    <property type="entry name" value="ACP-like"/>
    <property type="match status" value="4"/>
</dbReference>
<dbReference type="Gene3D" id="3.40.50.720">
    <property type="entry name" value="NAD(P)-binding Rossmann-like Domain"/>
    <property type="match status" value="1"/>
</dbReference>
<dbReference type="InterPro" id="IPR016035">
    <property type="entry name" value="Acyl_Trfase/lysoPLipase"/>
</dbReference>
<dbReference type="GO" id="GO:0006633">
    <property type="term" value="P:fatty acid biosynthetic process"/>
    <property type="evidence" value="ECO:0007669"/>
    <property type="project" value="InterPro"/>
</dbReference>
<feature type="region of interest" description="Disordered" evidence="4">
    <location>
        <begin position="1676"/>
        <end position="1695"/>
    </location>
</feature>
<dbReference type="RefSeq" id="WP_051588249.1">
    <property type="nucleotide sequence ID" value="NZ_JFKE01000004.1"/>
</dbReference>
<dbReference type="Gene3D" id="3.40.47.10">
    <property type="match status" value="1"/>
</dbReference>
<dbReference type="Pfam" id="PF00106">
    <property type="entry name" value="adh_short"/>
    <property type="match status" value="1"/>
</dbReference>
<dbReference type="SUPFAM" id="SSF53901">
    <property type="entry name" value="Thiolase-like"/>
    <property type="match status" value="1"/>
</dbReference>
<dbReference type="CDD" id="cd08953">
    <property type="entry name" value="KR_2_SDR_x"/>
    <property type="match status" value="1"/>
</dbReference>
<keyword evidence="7" id="KW-1185">Reference proteome</keyword>
<dbReference type="Pfam" id="PF00698">
    <property type="entry name" value="Acyl_transf_1"/>
    <property type="match status" value="1"/>
</dbReference>
<dbReference type="InterPro" id="IPR009081">
    <property type="entry name" value="PP-bd_ACP"/>
</dbReference>
<feature type="region of interest" description="Disordered" evidence="4">
    <location>
        <begin position="1649"/>
        <end position="1670"/>
    </location>
</feature>
<feature type="domain" description="Ketosynthase family 3 (KS3)" evidence="5">
    <location>
        <begin position="693"/>
        <end position="1140"/>
    </location>
</feature>
<keyword evidence="3" id="KW-0808">Transferase</keyword>
<keyword evidence="1" id="KW-0596">Phosphopantetheine</keyword>